<organism evidence="1 2">
    <name type="scientific">Myxococcus landrumensis</name>
    <dbReference type="NCBI Taxonomy" id="2813577"/>
    <lineage>
        <taxon>Bacteria</taxon>
        <taxon>Pseudomonadati</taxon>
        <taxon>Myxococcota</taxon>
        <taxon>Myxococcia</taxon>
        <taxon>Myxococcales</taxon>
        <taxon>Cystobacterineae</taxon>
        <taxon>Myxococcaceae</taxon>
        <taxon>Myxococcus</taxon>
    </lineage>
</organism>
<name>A0ABX7MZ31_9BACT</name>
<proteinExistence type="predicted"/>
<dbReference type="Gene3D" id="2.60.40.1120">
    <property type="entry name" value="Carboxypeptidase-like, regulatory domain"/>
    <property type="match status" value="1"/>
</dbReference>
<dbReference type="Pfam" id="PF13620">
    <property type="entry name" value="CarboxypepD_reg"/>
    <property type="match status" value="1"/>
</dbReference>
<keyword evidence="2" id="KW-1185">Reference proteome</keyword>
<dbReference type="PROSITE" id="PS51257">
    <property type="entry name" value="PROKAR_LIPOPROTEIN"/>
    <property type="match status" value="1"/>
</dbReference>
<protein>
    <submittedName>
        <fullName evidence="1">Carboxypeptidase regulatory-like domain-containing protein</fullName>
    </submittedName>
</protein>
<dbReference type="EMBL" id="CP071091">
    <property type="protein sequence ID" value="QSQ11473.1"/>
    <property type="molecule type" value="Genomic_DNA"/>
</dbReference>
<sequence length="559" mass="58733">MKKHLVMAVVPFLALGCGDDFKDENGDGIADGVREPDNVTVVTPATPKGTISGQVLTSDLKPLTEATVEVTIGSSPTPLSATTDAKGNFTFKDVPGGSQVLLTFSKSGYASLRATATIPGEAGNVPLNNANVSFGPVTLTRLDGSLRFLLVTPQGRPAANVRATLEANPAGNITLENNDVNLSIVSTVTVEATSDENGALVFQNIPNAQEMVRYTGSVTSRYRLWVSAVDANGDGVPESNGYVASYTASEVIAQGTTRTLHLLPSRPNTAALAIDGSNVGSLKSATNTEPLRNMVRPGEPIYLYFNQPVQPSSLLARMTDEYAKESLPVTVALGTGGYTATITPGNGVVQVGKEYNLDVRAVSAETGDLYSTVGFFFGGDANSVANVTIAEARYQETVRPPAAQNVDPGETVYINFSAALTPAPDLLSTQLVQVFFNMDLNGDRTVGNAFGEYGFSQGYALKMDEPKIPYVTRTGQPELPVFGISYSGYSTRYSFAYNTPLGAPSAYPSLLPSDVKLVVAFAKQAPLGINGSYQSIWGQPINADLAVNGAAIQAAPSTP</sequence>
<dbReference type="SUPFAM" id="SSF49464">
    <property type="entry name" value="Carboxypeptidase regulatory domain-like"/>
    <property type="match status" value="1"/>
</dbReference>
<gene>
    <name evidence="1" type="ORF">JY572_24045</name>
</gene>
<evidence type="ECO:0000313" key="2">
    <source>
        <dbReference type="Proteomes" id="UP000663090"/>
    </source>
</evidence>
<evidence type="ECO:0000313" key="1">
    <source>
        <dbReference type="EMBL" id="QSQ11473.1"/>
    </source>
</evidence>
<dbReference type="RefSeq" id="WP_206713225.1">
    <property type="nucleotide sequence ID" value="NZ_CP071091.1"/>
</dbReference>
<accession>A0ABX7MZ31</accession>
<dbReference type="Proteomes" id="UP000663090">
    <property type="component" value="Chromosome"/>
</dbReference>
<reference evidence="1 2" key="1">
    <citation type="submission" date="2021-02" db="EMBL/GenBank/DDBJ databases">
        <title>De Novo genome assembly of isolated myxobacteria.</title>
        <authorList>
            <person name="Stevens D.C."/>
        </authorList>
    </citation>
    <scope>NUCLEOTIDE SEQUENCE [LARGE SCALE GENOMIC DNA]</scope>
    <source>
        <strain evidence="1 2">SCHIC003</strain>
    </source>
</reference>
<dbReference type="InterPro" id="IPR008969">
    <property type="entry name" value="CarboxyPept-like_regulatory"/>
</dbReference>